<reference evidence="2" key="2">
    <citation type="submission" date="2023-02" db="EMBL/GenBank/DDBJ databases">
        <authorList>
            <person name="Swenson N.G."/>
            <person name="Wegrzyn J.L."/>
            <person name="Mcevoy S.L."/>
        </authorList>
    </citation>
    <scope>NUCLEOTIDE SEQUENCE</scope>
    <source>
        <strain evidence="2">91603</strain>
        <tissue evidence="2">Leaf</tissue>
    </source>
</reference>
<proteinExistence type="predicted"/>
<dbReference type="Pfam" id="PF07714">
    <property type="entry name" value="PK_Tyr_Ser-Thr"/>
    <property type="match status" value="1"/>
</dbReference>
<dbReference type="InterPro" id="IPR051564">
    <property type="entry name" value="LRR_receptor-like_kinase"/>
</dbReference>
<dbReference type="PROSITE" id="PS50011">
    <property type="entry name" value="PROTEIN_KINASE_DOM"/>
    <property type="match status" value="1"/>
</dbReference>
<evidence type="ECO:0000259" key="1">
    <source>
        <dbReference type="PROSITE" id="PS50011"/>
    </source>
</evidence>
<sequence>MGHVAPEYAHTGDFNEKSDVYSFSILLLQLLTGHESRERVEKYIENNRFDEIIDPMIVGDGLCPEKELQLKAFADLALKCVTESAEERPTMLMLPNNSDKYVVVGTFGYLAPEYLTSNQCDEKCDVFSFGKLLLELFWGQRITDRLSSETGDEEYYLRDHVNKHIENNRFKEIVDPVIVGDGLCNNKEQQLQAFAVLAIECSSQSPINRPTMVDVAKQIRQLYLSCNS</sequence>
<dbReference type="PANTHER" id="PTHR48055">
    <property type="entry name" value="LEUCINE-RICH REPEAT RECEPTOR PROTEIN KINASE EMS1"/>
    <property type="match status" value="1"/>
</dbReference>
<keyword evidence="3" id="KW-1185">Reference proteome</keyword>
<reference evidence="2" key="1">
    <citation type="journal article" date="2022" name="Plant J.">
        <title>Strategies of tolerance reflected in two North American maple genomes.</title>
        <authorList>
            <person name="McEvoy S.L."/>
            <person name="Sezen U.U."/>
            <person name="Trouern-Trend A."/>
            <person name="McMahon S.M."/>
            <person name="Schaberg P.G."/>
            <person name="Yang J."/>
            <person name="Wegrzyn J.L."/>
            <person name="Swenson N.G."/>
        </authorList>
    </citation>
    <scope>NUCLEOTIDE SEQUENCE</scope>
    <source>
        <strain evidence="2">91603</strain>
    </source>
</reference>
<feature type="domain" description="Protein kinase" evidence="1">
    <location>
        <begin position="1"/>
        <end position="102"/>
    </location>
</feature>
<protein>
    <recommendedName>
        <fullName evidence="1">Protein kinase domain-containing protein</fullName>
    </recommendedName>
</protein>
<name>A0AAD5JAV1_ACENE</name>
<comment type="caution">
    <text evidence="2">The sequence shown here is derived from an EMBL/GenBank/DDBJ whole genome shotgun (WGS) entry which is preliminary data.</text>
</comment>
<dbReference type="EMBL" id="JAJSOW010000100">
    <property type="protein sequence ID" value="KAI9186920.1"/>
    <property type="molecule type" value="Genomic_DNA"/>
</dbReference>
<accession>A0AAD5JAV1</accession>
<dbReference type="PANTHER" id="PTHR48055:SF46">
    <property type="entry name" value="LEUCINE-RICH REPEAT SERINE_THREONINE-PROTEIN KINASE 1"/>
    <property type="match status" value="1"/>
</dbReference>
<dbReference type="InterPro" id="IPR011009">
    <property type="entry name" value="Kinase-like_dom_sf"/>
</dbReference>
<gene>
    <name evidence="2" type="ORF">LWI28_022291</name>
</gene>
<dbReference type="Proteomes" id="UP001064489">
    <property type="component" value="Chromosome 3"/>
</dbReference>
<dbReference type="AlphaFoldDB" id="A0AAD5JAV1"/>
<dbReference type="GO" id="GO:0004672">
    <property type="term" value="F:protein kinase activity"/>
    <property type="evidence" value="ECO:0007669"/>
    <property type="project" value="InterPro"/>
</dbReference>
<dbReference type="InterPro" id="IPR001245">
    <property type="entry name" value="Ser-Thr/Tyr_kinase_cat_dom"/>
</dbReference>
<dbReference type="GO" id="GO:0016020">
    <property type="term" value="C:membrane"/>
    <property type="evidence" value="ECO:0007669"/>
    <property type="project" value="TreeGrafter"/>
</dbReference>
<dbReference type="GO" id="GO:0005524">
    <property type="term" value="F:ATP binding"/>
    <property type="evidence" value="ECO:0007669"/>
    <property type="project" value="InterPro"/>
</dbReference>
<evidence type="ECO:0000313" key="3">
    <source>
        <dbReference type="Proteomes" id="UP001064489"/>
    </source>
</evidence>
<organism evidence="2 3">
    <name type="scientific">Acer negundo</name>
    <name type="common">Box elder</name>
    <dbReference type="NCBI Taxonomy" id="4023"/>
    <lineage>
        <taxon>Eukaryota</taxon>
        <taxon>Viridiplantae</taxon>
        <taxon>Streptophyta</taxon>
        <taxon>Embryophyta</taxon>
        <taxon>Tracheophyta</taxon>
        <taxon>Spermatophyta</taxon>
        <taxon>Magnoliopsida</taxon>
        <taxon>eudicotyledons</taxon>
        <taxon>Gunneridae</taxon>
        <taxon>Pentapetalae</taxon>
        <taxon>rosids</taxon>
        <taxon>malvids</taxon>
        <taxon>Sapindales</taxon>
        <taxon>Sapindaceae</taxon>
        <taxon>Hippocastanoideae</taxon>
        <taxon>Acereae</taxon>
        <taxon>Acer</taxon>
    </lineage>
</organism>
<dbReference type="InterPro" id="IPR000719">
    <property type="entry name" value="Prot_kinase_dom"/>
</dbReference>
<dbReference type="SUPFAM" id="SSF56112">
    <property type="entry name" value="Protein kinase-like (PK-like)"/>
    <property type="match status" value="2"/>
</dbReference>
<dbReference type="Pfam" id="PF00069">
    <property type="entry name" value="Pkinase"/>
    <property type="match status" value="1"/>
</dbReference>
<dbReference type="Gene3D" id="1.10.510.10">
    <property type="entry name" value="Transferase(Phosphotransferase) domain 1"/>
    <property type="match status" value="2"/>
</dbReference>
<evidence type="ECO:0000313" key="2">
    <source>
        <dbReference type="EMBL" id="KAI9186920.1"/>
    </source>
</evidence>